<evidence type="ECO:0000313" key="2">
    <source>
        <dbReference type="Proteomes" id="UP000294847"/>
    </source>
</evidence>
<dbReference type="InterPro" id="IPR046341">
    <property type="entry name" value="SET_dom_sf"/>
</dbReference>
<dbReference type="SUPFAM" id="SSF82199">
    <property type="entry name" value="SET domain"/>
    <property type="match status" value="1"/>
</dbReference>
<dbReference type="Gene3D" id="2.170.270.10">
    <property type="entry name" value="SET domain"/>
    <property type="match status" value="1"/>
</dbReference>
<name>A0A4P7NMC5_PYROR</name>
<dbReference type="InterPro" id="IPR053201">
    <property type="entry name" value="Flavunoidine_N-MTase"/>
</dbReference>
<dbReference type="PANTHER" id="PTHR12350:SF19">
    <property type="entry name" value="SET DOMAIN-CONTAINING PROTEIN"/>
    <property type="match status" value="1"/>
</dbReference>
<dbReference type="PANTHER" id="PTHR12350">
    <property type="entry name" value="HISTONE-LYSINE N-METHYLTRANSFERASE-RELATED"/>
    <property type="match status" value="1"/>
</dbReference>
<dbReference type="AlphaFoldDB" id="A0A4P7NMC5"/>
<reference evidence="1 2" key="1">
    <citation type="journal article" date="2019" name="Mol. Biol. Evol.">
        <title>Blast fungal genomes show frequent chromosomal changes, gene gains and losses, and effector gene turnover.</title>
        <authorList>
            <person name="Gomez Luciano L.B."/>
            <person name="Jason Tsai I."/>
            <person name="Chuma I."/>
            <person name="Tosa Y."/>
            <person name="Chen Y.H."/>
            <person name="Li J.Y."/>
            <person name="Li M.Y."/>
            <person name="Jade Lu M.Y."/>
            <person name="Nakayashiki H."/>
            <person name="Li W.H."/>
        </authorList>
    </citation>
    <scope>NUCLEOTIDE SEQUENCE [LARGE SCALE GENOMIC DNA]</scope>
    <source>
        <strain evidence="1">MZ5-1-6</strain>
    </source>
</reference>
<dbReference type="Proteomes" id="UP000294847">
    <property type="component" value="Chromosome 5"/>
</dbReference>
<accession>A0A4P7NMC5</accession>
<sequence>MAPSVLVQEAPEAVKLHSFEQHPTMKKHVVSDDKAAMLPAWVNPDLDRLMVVKSAGGSFRSWAESLVDLPAGAMFGRITGVTAVSPPSYSTTQAGRDLHLELNSKIHFVNHSCAPTLEWDMERMEMRVNRDRPLKKGDMLSFFYPSTEWILAQPFDCWCGAGEGKCFGRVEGAGKMDPKRLKEYWLNGYIEEMLEEKARTEAL</sequence>
<evidence type="ECO:0000313" key="1">
    <source>
        <dbReference type="EMBL" id="QBZ63375.1"/>
    </source>
</evidence>
<dbReference type="EMBL" id="CP034208">
    <property type="protein sequence ID" value="QBZ63375.1"/>
    <property type="molecule type" value="Genomic_DNA"/>
</dbReference>
<proteinExistence type="predicted"/>
<gene>
    <name evidence="1" type="ORF">PoMZ_12273</name>
</gene>
<organism evidence="1 2">
    <name type="scientific">Pyricularia oryzae</name>
    <name type="common">Rice blast fungus</name>
    <name type="synonym">Magnaporthe oryzae</name>
    <dbReference type="NCBI Taxonomy" id="318829"/>
    <lineage>
        <taxon>Eukaryota</taxon>
        <taxon>Fungi</taxon>
        <taxon>Dikarya</taxon>
        <taxon>Ascomycota</taxon>
        <taxon>Pezizomycotina</taxon>
        <taxon>Sordariomycetes</taxon>
        <taxon>Sordariomycetidae</taxon>
        <taxon>Magnaporthales</taxon>
        <taxon>Pyriculariaceae</taxon>
        <taxon>Pyricularia</taxon>
    </lineage>
</organism>
<protein>
    <submittedName>
        <fullName evidence="1">Uncharacterized protein</fullName>
    </submittedName>
</protein>